<feature type="coiled-coil region" evidence="4">
    <location>
        <begin position="363"/>
        <end position="397"/>
    </location>
</feature>
<keyword evidence="2" id="KW-0680">Restriction system</keyword>
<reference evidence="7" key="1">
    <citation type="submission" date="2018-02" db="EMBL/GenBank/DDBJ databases">
        <authorList>
            <person name="O'Hara-Hanley K."/>
            <person name="Soby S."/>
        </authorList>
    </citation>
    <scope>NUCLEOTIDE SEQUENCE [LARGE SCALE GENOMIC DNA]</scope>
    <source>
        <strain evidence="7">MWU14-2602</strain>
    </source>
</reference>
<dbReference type="GO" id="GO:0003677">
    <property type="term" value="F:DNA binding"/>
    <property type="evidence" value="ECO:0007669"/>
    <property type="project" value="UniProtKB-KW"/>
</dbReference>
<evidence type="ECO:0000313" key="6">
    <source>
        <dbReference type="EMBL" id="POZ63060.1"/>
    </source>
</evidence>
<sequence>MVPKGWSEKTLEDIALVERGKFSARPRNDPKYFGGDVPFVQTGDVSSAGTYLEKFSQTLNQDGIGVSKVFPRDTILITIAANIGDTAITKFDVACPDSVVAIKPYQDKADVYWLKKLLETKRDALDSLATQNAQKNINLQILKPFQLLVPPVNEQKEIAQILSTWDQAIATAERLLDLARQQKKALMQQLLTGEKRFPGFEGEWKVVKLGSIFSRVTTRNGGQSENVVTISGQQGLIRQDEYFNRTVASETLDNYFLLKKGQFAYNKSYSIGYPMGAIKRLNRYDDGVVTTLYICFALAAKDKADSNFFEHYFESGLLNRGLTQIAYEGGRAHGLLNVKPADFFDLKVPLPALAEQVKIAAILTLADQEIQTLQSQLDGLKQEKKALMQQLLTGKRRVQCAQDQAEA</sequence>
<dbReference type="SUPFAM" id="SSF116734">
    <property type="entry name" value="DNA methylase specificity domain"/>
    <property type="match status" value="2"/>
</dbReference>
<dbReference type="REBASE" id="261557">
    <property type="entry name" value="S.Csp2602ORF4425P"/>
</dbReference>
<evidence type="ECO:0000256" key="1">
    <source>
        <dbReference type="ARBA" id="ARBA00010923"/>
    </source>
</evidence>
<keyword evidence="3" id="KW-0238">DNA-binding</keyword>
<protein>
    <submittedName>
        <fullName evidence="6">Restriction endonuclease subunit S</fullName>
    </submittedName>
</protein>
<evidence type="ECO:0000256" key="2">
    <source>
        <dbReference type="ARBA" id="ARBA00022747"/>
    </source>
</evidence>
<keyword evidence="7" id="KW-1185">Reference proteome</keyword>
<dbReference type="Proteomes" id="UP000237082">
    <property type="component" value="Unassembled WGS sequence"/>
</dbReference>
<evidence type="ECO:0000256" key="3">
    <source>
        <dbReference type="ARBA" id="ARBA00023125"/>
    </source>
</evidence>
<organism evidence="6 7">
    <name type="scientific">Chromobacterium alticapitis</name>
    <dbReference type="NCBI Taxonomy" id="2073169"/>
    <lineage>
        <taxon>Bacteria</taxon>
        <taxon>Pseudomonadati</taxon>
        <taxon>Pseudomonadota</taxon>
        <taxon>Betaproteobacteria</taxon>
        <taxon>Neisseriales</taxon>
        <taxon>Chromobacteriaceae</taxon>
        <taxon>Chromobacterium</taxon>
    </lineage>
</organism>
<keyword evidence="6" id="KW-0255">Endonuclease</keyword>
<dbReference type="Gene3D" id="1.10.287.1120">
    <property type="entry name" value="Bipartite methylase S protein"/>
    <property type="match status" value="1"/>
</dbReference>
<dbReference type="CDD" id="cd17282">
    <property type="entry name" value="RMtype1_S_Eco16444ORF1681_TRD1-CR1_like"/>
    <property type="match status" value="1"/>
</dbReference>
<dbReference type="EMBL" id="PQWB01000017">
    <property type="protein sequence ID" value="POZ63060.1"/>
    <property type="molecule type" value="Genomic_DNA"/>
</dbReference>
<dbReference type="OrthoDB" id="5298944at2"/>
<accession>A0A2S5DJ03</accession>
<dbReference type="GO" id="GO:0004519">
    <property type="term" value="F:endonuclease activity"/>
    <property type="evidence" value="ECO:0007669"/>
    <property type="project" value="UniProtKB-KW"/>
</dbReference>
<dbReference type="Gene3D" id="3.90.220.20">
    <property type="entry name" value="DNA methylase specificity domains"/>
    <property type="match status" value="2"/>
</dbReference>
<evidence type="ECO:0000313" key="7">
    <source>
        <dbReference type="Proteomes" id="UP000237082"/>
    </source>
</evidence>
<comment type="similarity">
    <text evidence="1">Belongs to the type-I restriction system S methylase family.</text>
</comment>
<feature type="domain" description="Type I restriction modification DNA specificity" evidence="5">
    <location>
        <begin position="3"/>
        <end position="174"/>
    </location>
</feature>
<proteinExistence type="inferred from homology"/>
<gene>
    <name evidence="6" type="ORF">C2I19_04430</name>
</gene>
<name>A0A2S5DJ03_9NEIS</name>
<dbReference type="PANTHER" id="PTHR30408:SF12">
    <property type="entry name" value="TYPE I RESTRICTION ENZYME MJAVIII SPECIFICITY SUBUNIT"/>
    <property type="match status" value="1"/>
</dbReference>
<dbReference type="InterPro" id="IPR044946">
    <property type="entry name" value="Restrct_endonuc_typeI_TRD_sf"/>
</dbReference>
<dbReference type="AlphaFoldDB" id="A0A2S5DJ03"/>
<comment type="caution">
    <text evidence="6">The sequence shown here is derived from an EMBL/GenBank/DDBJ whole genome shotgun (WGS) entry which is preliminary data.</text>
</comment>
<keyword evidence="6" id="KW-0540">Nuclease</keyword>
<evidence type="ECO:0000259" key="5">
    <source>
        <dbReference type="Pfam" id="PF01420"/>
    </source>
</evidence>
<dbReference type="InterPro" id="IPR000055">
    <property type="entry name" value="Restrct_endonuc_typeI_TRD"/>
</dbReference>
<feature type="domain" description="Type I restriction modification DNA specificity" evidence="5">
    <location>
        <begin position="203"/>
        <end position="376"/>
    </location>
</feature>
<dbReference type="Pfam" id="PF01420">
    <property type="entry name" value="Methylase_S"/>
    <property type="match status" value="2"/>
</dbReference>
<dbReference type="GO" id="GO:0009307">
    <property type="term" value="P:DNA restriction-modification system"/>
    <property type="evidence" value="ECO:0007669"/>
    <property type="project" value="UniProtKB-KW"/>
</dbReference>
<dbReference type="InterPro" id="IPR052021">
    <property type="entry name" value="Type-I_RS_S_subunit"/>
</dbReference>
<keyword evidence="6" id="KW-0378">Hydrolase</keyword>
<dbReference type="PANTHER" id="PTHR30408">
    <property type="entry name" value="TYPE-1 RESTRICTION ENZYME ECOKI SPECIFICITY PROTEIN"/>
    <property type="match status" value="1"/>
</dbReference>
<dbReference type="RefSeq" id="WP_103901505.1">
    <property type="nucleotide sequence ID" value="NZ_PQWB01000017.1"/>
</dbReference>
<keyword evidence="4" id="KW-0175">Coiled coil</keyword>
<evidence type="ECO:0000256" key="4">
    <source>
        <dbReference type="SAM" id="Coils"/>
    </source>
</evidence>